<evidence type="ECO:0000313" key="7">
    <source>
        <dbReference type="Proteomes" id="UP000024635"/>
    </source>
</evidence>
<gene>
    <name evidence="6" type="primary">Acey_s0055.g2595</name>
    <name evidence="6" type="ORF">Y032_0055g2595</name>
</gene>
<sequence>MTASPSPGITLHTLVFERAKPAARARRVSFSHVFAFFLNLFLALTAAGPLLHAGRAAHAYYYDRALRRCEPFVYSGCGGNENNFVSYRDCKRGCIPEKPKIEVSSVPPK</sequence>
<dbReference type="GO" id="GO:0004867">
    <property type="term" value="F:serine-type endopeptidase inhibitor activity"/>
    <property type="evidence" value="ECO:0007669"/>
    <property type="project" value="UniProtKB-KW"/>
</dbReference>
<dbReference type="PANTHER" id="PTHR10083">
    <property type="entry name" value="KUNITZ-TYPE PROTEASE INHIBITOR-RELATED"/>
    <property type="match status" value="1"/>
</dbReference>
<dbReference type="OrthoDB" id="4473401at2759"/>
<feature type="domain" description="BPTI/Kunitz inhibitor" evidence="5">
    <location>
        <begin position="60"/>
        <end position="94"/>
    </location>
</feature>
<evidence type="ECO:0000256" key="3">
    <source>
        <dbReference type="ARBA" id="ARBA00023157"/>
    </source>
</evidence>
<dbReference type="PROSITE" id="PS50279">
    <property type="entry name" value="BPTI_KUNITZ_2"/>
    <property type="match status" value="1"/>
</dbReference>
<keyword evidence="1" id="KW-0646">Protease inhibitor</keyword>
<dbReference type="PRINTS" id="PR00759">
    <property type="entry name" value="BASICPTASE"/>
</dbReference>
<evidence type="ECO:0000256" key="4">
    <source>
        <dbReference type="SAM" id="Phobius"/>
    </source>
</evidence>
<evidence type="ECO:0000259" key="5">
    <source>
        <dbReference type="PROSITE" id="PS50279"/>
    </source>
</evidence>
<dbReference type="Pfam" id="PF00014">
    <property type="entry name" value="Kunitz_BPTI"/>
    <property type="match status" value="1"/>
</dbReference>
<dbReference type="SMART" id="SM00131">
    <property type="entry name" value="KU"/>
    <property type="match status" value="1"/>
</dbReference>
<comment type="caution">
    <text evidence="6">The sequence shown here is derived from an EMBL/GenBank/DDBJ whole genome shotgun (WGS) entry which is preliminary data.</text>
</comment>
<keyword evidence="2" id="KW-0722">Serine protease inhibitor</keyword>
<dbReference type="PANTHER" id="PTHR10083:SF374">
    <property type="entry name" value="BPTI_KUNITZ INHIBITOR DOMAIN-CONTAINING PROTEIN"/>
    <property type="match status" value="1"/>
</dbReference>
<keyword evidence="3" id="KW-1015">Disulfide bond</keyword>
<dbReference type="EMBL" id="JARK01001391">
    <property type="protein sequence ID" value="EYC10510.1"/>
    <property type="molecule type" value="Genomic_DNA"/>
</dbReference>
<evidence type="ECO:0000256" key="1">
    <source>
        <dbReference type="ARBA" id="ARBA00022690"/>
    </source>
</evidence>
<keyword evidence="4" id="KW-0812">Transmembrane</keyword>
<name>A0A016U5U3_9BILA</name>
<keyword evidence="7" id="KW-1185">Reference proteome</keyword>
<evidence type="ECO:0000256" key="2">
    <source>
        <dbReference type="ARBA" id="ARBA00022900"/>
    </source>
</evidence>
<dbReference type="AlphaFoldDB" id="A0A016U5U3"/>
<dbReference type="Gene3D" id="4.10.410.10">
    <property type="entry name" value="Pancreatic trypsin inhibitor Kunitz domain"/>
    <property type="match status" value="1"/>
</dbReference>
<keyword evidence="4" id="KW-1133">Transmembrane helix</keyword>
<dbReference type="PROSITE" id="PS00280">
    <property type="entry name" value="BPTI_KUNITZ_1"/>
    <property type="match status" value="1"/>
</dbReference>
<protein>
    <recommendedName>
        <fullName evidence="5">BPTI/Kunitz inhibitor domain-containing protein</fullName>
    </recommendedName>
</protein>
<proteinExistence type="predicted"/>
<accession>A0A016U5U3</accession>
<dbReference type="Proteomes" id="UP000024635">
    <property type="component" value="Unassembled WGS sequence"/>
</dbReference>
<feature type="transmembrane region" description="Helical" evidence="4">
    <location>
        <begin position="30"/>
        <end position="51"/>
    </location>
</feature>
<dbReference type="InterPro" id="IPR020901">
    <property type="entry name" value="Prtase_inh_Kunz-CS"/>
</dbReference>
<evidence type="ECO:0000313" key="6">
    <source>
        <dbReference type="EMBL" id="EYC10510.1"/>
    </source>
</evidence>
<dbReference type="InterPro" id="IPR050098">
    <property type="entry name" value="TFPI/VKTCI-like"/>
</dbReference>
<reference evidence="7" key="1">
    <citation type="journal article" date="2015" name="Nat. Genet.">
        <title>The genome and transcriptome of the zoonotic hookworm Ancylostoma ceylanicum identify infection-specific gene families.</title>
        <authorList>
            <person name="Schwarz E.M."/>
            <person name="Hu Y."/>
            <person name="Antoshechkin I."/>
            <person name="Miller M.M."/>
            <person name="Sternberg P.W."/>
            <person name="Aroian R.V."/>
        </authorList>
    </citation>
    <scope>NUCLEOTIDE SEQUENCE</scope>
    <source>
        <strain evidence="7">HY135</strain>
    </source>
</reference>
<dbReference type="GO" id="GO:0005615">
    <property type="term" value="C:extracellular space"/>
    <property type="evidence" value="ECO:0007669"/>
    <property type="project" value="TreeGrafter"/>
</dbReference>
<keyword evidence="4" id="KW-0472">Membrane</keyword>
<organism evidence="6 7">
    <name type="scientific">Ancylostoma ceylanicum</name>
    <dbReference type="NCBI Taxonomy" id="53326"/>
    <lineage>
        <taxon>Eukaryota</taxon>
        <taxon>Metazoa</taxon>
        <taxon>Ecdysozoa</taxon>
        <taxon>Nematoda</taxon>
        <taxon>Chromadorea</taxon>
        <taxon>Rhabditida</taxon>
        <taxon>Rhabditina</taxon>
        <taxon>Rhabditomorpha</taxon>
        <taxon>Strongyloidea</taxon>
        <taxon>Ancylostomatidae</taxon>
        <taxon>Ancylostomatinae</taxon>
        <taxon>Ancylostoma</taxon>
    </lineage>
</organism>
<dbReference type="SUPFAM" id="SSF57362">
    <property type="entry name" value="BPTI-like"/>
    <property type="match status" value="1"/>
</dbReference>
<dbReference type="InterPro" id="IPR002223">
    <property type="entry name" value="Kunitz_BPTI"/>
</dbReference>
<dbReference type="InterPro" id="IPR036880">
    <property type="entry name" value="Kunitz_BPTI_sf"/>
</dbReference>